<feature type="region of interest" description="Disordered" evidence="7">
    <location>
        <begin position="244"/>
        <end position="312"/>
    </location>
</feature>
<evidence type="ECO:0000313" key="9">
    <source>
        <dbReference type="Proteomes" id="UP000825228"/>
    </source>
</evidence>
<evidence type="ECO:0000256" key="3">
    <source>
        <dbReference type="ARBA" id="ARBA00022692"/>
    </source>
</evidence>
<reference evidence="8 9" key="1">
    <citation type="submission" date="2020-06" db="EMBL/GenBank/DDBJ databases">
        <title>Taxonomy, biology and ecology of Rhodococcus bacteria occurring in California pistachio and other woody hosts as revealed by genome sequence analyses.</title>
        <authorList>
            <person name="Gai Y."/>
            <person name="Riely B."/>
        </authorList>
    </citation>
    <scope>NUCLEOTIDE SEQUENCE [LARGE SCALE GENOMIC DNA]</scope>
    <source>
        <strain evidence="8 9">BP-281</strain>
    </source>
</reference>
<dbReference type="EMBL" id="JABUBU010000008">
    <property type="protein sequence ID" value="MBY6367304.1"/>
    <property type="molecule type" value="Genomic_DNA"/>
</dbReference>
<protein>
    <recommendedName>
        <fullName evidence="6">SURF1-like protein</fullName>
    </recommendedName>
</protein>
<keyword evidence="5 6" id="KW-0472">Membrane</keyword>
<name>A0ABS7P4G0_9NOCA</name>
<keyword evidence="4 6" id="KW-1133">Transmembrane helix</keyword>
<dbReference type="Proteomes" id="UP000825228">
    <property type="component" value="Unassembled WGS sequence"/>
</dbReference>
<feature type="transmembrane region" description="Helical" evidence="6">
    <location>
        <begin position="213"/>
        <end position="235"/>
    </location>
</feature>
<evidence type="ECO:0000256" key="4">
    <source>
        <dbReference type="ARBA" id="ARBA00022989"/>
    </source>
</evidence>
<dbReference type="PANTHER" id="PTHR23427">
    <property type="entry name" value="SURFEIT LOCUS PROTEIN"/>
    <property type="match status" value="1"/>
</dbReference>
<keyword evidence="6" id="KW-1003">Cell membrane</keyword>
<gene>
    <name evidence="8" type="ORF">HQ603_11105</name>
</gene>
<comment type="similarity">
    <text evidence="2 6">Belongs to the SURF1 family.</text>
</comment>
<dbReference type="InterPro" id="IPR045214">
    <property type="entry name" value="Surf1/Surf4"/>
</dbReference>
<evidence type="ECO:0000256" key="1">
    <source>
        <dbReference type="ARBA" id="ARBA00004370"/>
    </source>
</evidence>
<accession>A0ABS7P4G0</accession>
<evidence type="ECO:0000256" key="6">
    <source>
        <dbReference type="RuleBase" id="RU363076"/>
    </source>
</evidence>
<keyword evidence="9" id="KW-1185">Reference proteome</keyword>
<evidence type="ECO:0000256" key="5">
    <source>
        <dbReference type="ARBA" id="ARBA00023136"/>
    </source>
</evidence>
<dbReference type="PANTHER" id="PTHR23427:SF2">
    <property type="entry name" value="SURFEIT LOCUS PROTEIN 1"/>
    <property type="match status" value="1"/>
</dbReference>
<evidence type="ECO:0000256" key="2">
    <source>
        <dbReference type="ARBA" id="ARBA00007165"/>
    </source>
</evidence>
<dbReference type="InterPro" id="IPR002994">
    <property type="entry name" value="Surf1/Shy1"/>
</dbReference>
<dbReference type="CDD" id="cd06662">
    <property type="entry name" value="SURF1"/>
    <property type="match status" value="1"/>
</dbReference>
<comment type="caution">
    <text evidence="8">The sequence shown here is derived from an EMBL/GenBank/DDBJ whole genome shotgun (WGS) entry which is preliminary data.</text>
</comment>
<comment type="subcellular location">
    <subcellularLocation>
        <location evidence="6">Cell membrane</location>
        <topology evidence="6">Multi-pass membrane protein</topology>
    </subcellularLocation>
    <subcellularLocation>
        <location evidence="1">Membrane</location>
    </subcellularLocation>
</comment>
<evidence type="ECO:0000256" key="7">
    <source>
        <dbReference type="SAM" id="MobiDB-lite"/>
    </source>
</evidence>
<feature type="compositionally biased region" description="Basic and acidic residues" evidence="7">
    <location>
        <begin position="300"/>
        <end position="312"/>
    </location>
</feature>
<sequence length="312" mass="33540">MRRLSFLLRPGWLALMAVVLLFAYLCFSVLAPWQLGKNSTTSARNDQISRSFDADPVDASALIGDGVVTADDEWRRVGTSGSYVADSDVVVRLRSVGDTPAFEVLTPFRTDEGATLMVNRGYVLPTQGVEVPDITPAPSGPVSLDGRLRVAEPPVDGKPPVTGPGLPQVYTITPGQVGELTGTRPIDGYLQLAEDQPGGLGVIALPQLDAGPYLSYGLQWLAFGLMAPLGLAYFVRAEIKERRRVRGETDETTDSASDEPVGPADREPTPEYDDGLDALLTPRRKRRKAGSAGSGASAVTDDRLADRYGRRR</sequence>
<dbReference type="RefSeq" id="WP_222684601.1">
    <property type="nucleotide sequence ID" value="NZ_JABUBT010000030.1"/>
</dbReference>
<evidence type="ECO:0000313" key="8">
    <source>
        <dbReference type="EMBL" id="MBY6367304.1"/>
    </source>
</evidence>
<dbReference type="PROSITE" id="PS50895">
    <property type="entry name" value="SURF1"/>
    <property type="match status" value="1"/>
</dbReference>
<keyword evidence="3 6" id="KW-0812">Transmembrane</keyword>
<organism evidence="8 9">
    <name type="scientific">Rhodococcoides corynebacterioides</name>
    <dbReference type="NCBI Taxonomy" id="53972"/>
    <lineage>
        <taxon>Bacteria</taxon>
        <taxon>Bacillati</taxon>
        <taxon>Actinomycetota</taxon>
        <taxon>Actinomycetes</taxon>
        <taxon>Mycobacteriales</taxon>
        <taxon>Nocardiaceae</taxon>
        <taxon>Rhodococcoides</taxon>
    </lineage>
</organism>
<proteinExistence type="inferred from homology"/>
<dbReference type="Pfam" id="PF02104">
    <property type="entry name" value="SURF1"/>
    <property type="match status" value="1"/>
</dbReference>
<feature type="transmembrane region" description="Helical" evidence="6">
    <location>
        <begin position="12"/>
        <end position="35"/>
    </location>
</feature>